<proteinExistence type="inferred from homology"/>
<dbReference type="Gene3D" id="1.20.5.110">
    <property type="match status" value="1"/>
</dbReference>
<dbReference type="GO" id="GO:0008064">
    <property type="term" value="P:regulation of actin polymerization or depolymerization"/>
    <property type="evidence" value="ECO:0007669"/>
    <property type="project" value="TreeGrafter"/>
</dbReference>
<keyword evidence="8" id="KW-1185">Reference proteome</keyword>
<dbReference type="AlphaFoldDB" id="A0A1W0X9V4"/>
<evidence type="ECO:0000313" key="7">
    <source>
        <dbReference type="EMBL" id="OQV24319.1"/>
    </source>
</evidence>
<sequence length="87" mass="9964">MSQYGFGSMRPLTQGGVPEHQKNVQQDWANRELIEIVTASVKKMTDFLNHFDVTCREKLSLVNERLTVLERQVDVLEAMVTKGETLQ</sequence>
<dbReference type="GO" id="GO:0005856">
    <property type="term" value="C:cytoskeleton"/>
    <property type="evidence" value="ECO:0007669"/>
    <property type="project" value="UniProtKB-SubCell"/>
</dbReference>
<dbReference type="OrthoDB" id="1883432at2759"/>
<protein>
    <recommendedName>
        <fullName evidence="9">Protein BRICK1</fullName>
    </recommendedName>
</protein>
<dbReference type="GO" id="GO:0044877">
    <property type="term" value="F:protein-containing complex binding"/>
    <property type="evidence" value="ECO:0007669"/>
    <property type="project" value="InterPro"/>
</dbReference>
<gene>
    <name evidence="7" type="ORF">BV898_01858</name>
</gene>
<dbReference type="InterPro" id="IPR033378">
    <property type="entry name" value="BRICK1"/>
</dbReference>
<evidence type="ECO:0000256" key="2">
    <source>
        <dbReference type="ARBA" id="ARBA00005620"/>
    </source>
</evidence>
<keyword evidence="5" id="KW-0206">Cytoskeleton</keyword>
<dbReference type="PANTHER" id="PTHR33668:SF1">
    <property type="entry name" value="PROTEIN BRICK1"/>
    <property type="match status" value="1"/>
</dbReference>
<comment type="similarity">
    <text evidence="2">Belongs to the BRK1 family.</text>
</comment>
<comment type="caution">
    <text evidence="7">The sequence shown here is derived from an EMBL/GenBank/DDBJ whole genome shotgun (WGS) entry which is preliminary data.</text>
</comment>
<evidence type="ECO:0000256" key="5">
    <source>
        <dbReference type="ARBA" id="ARBA00023212"/>
    </source>
</evidence>
<name>A0A1W0X9V4_HYPEX</name>
<accession>A0A1W0X9V4</accession>
<dbReference type="GO" id="GO:0007015">
    <property type="term" value="P:actin filament organization"/>
    <property type="evidence" value="ECO:0007669"/>
    <property type="project" value="InterPro"/>
</dbReference>
<dbReference type="Pfam" id="PF10152">
    <property type="entry name" value="CCDC53"/>
    <property type="match status" value="1"/>
</dbReference>
<feature type="region of interest" description="Disordered" evidence="6">
    <location>
        <begin position="1"/>
        <end position="24"/>
    </location>
</feature>
<evidence type="ECO:0000256" key="6">
    <source>
        <dbReference type="SAM" id="MobiDB-lite"/>
    </source>
</evidence>
<dbReference type="InterPro" id="IPR019309">
    <property type="entry name" value="WASHC3"/>
</dbReference>
<dbReference type="PANTHER" id="PTHR33668">
    <property type="entry name" value="PROTEIN BRICK1"/>
    <property type="match status" value="1"/>
</dbReference>
<keyword evidence="3" id="KW-0963">Cytoplasm</keyword>
<evidence type="ECO:0008006" key="9">
    <source>
        <dbReference type="Google" id="ProtNLM"/>
    </source>
</evidence>
<dbReference type="EMBL" id="MTYJ01000007">
    <property type="protein sequence ID" value="OQV24319.1"/>
    <property type="molecule type" value="Genomic_DNA"/>
</dbReference>
<dbReference type="Proteomes" id="UP000192578">
    <property type="component" value="Unassembled WGS sequence"/>
</dbReference>
<evidence type="ECO:0000256" key="4">
    <source>
        <dbReference type="ARBA" id="ARBA00023054"/>
    </source>
</evidence>
<organism evidence="7 8">
    <name type="scientific">Hypsibius exemplaris</name>
    <name type="common">Freshwater tardigrade</name>
    <dbReference type="NCBI Taxonomy" id="2072580"/>
    <lineage>
        <taxon>Eukaryota</taxon>
        <taxon>Metazoa</taxon>
        <taxon>Ecdysozoa</taxon>
        <taxon>Tardigrada</taxon>
        <taxon>Eutardigrada</taxon>
        <taxon>Parachela</taxon>
        <taxon>Hypsibioidea</taxon>
        <taxon>Hypsibiidae</taxon>
        <taxon>Hypsibius</taxon>
    </lineage>
</organism>
<dbReference type="GO" id="GO:0031209">
    <property type="term" value="C:SCAR complex"/>
    <property type="evidence" value="ECO:0007669"/>
    <property type="project" value="InterPro"/>
</dbReference>
<evidence type="ECO:0000256" key="3">
    <source>
        <dbReference type="ARBA" id="ARBA00022490"/>
    </source>
</evidence>
<dbReference type="GO" id="GO:0071203">
    <property type="term" value="C:WASH complex"/>
    <property type="evidence" value="ECO:0007669"/>
    <property type="project" value="InterPro"/>
</dbReference>
<comment type="subcellular location">
    <subcellularLocation>
        <location evidence="1">Cytoplasm</location>
        <location evidence="1">Cytoskeleton</location>
    </subcellularLocation>
</comment>
<evidence type="ECO:0000256" key="1">
    <source>
        <dbReference type="ARBA" id="ARBA00004245"/>
    </source>
</evidence>
<keyword evidence="4" id="KW-0175">Coiled coil</keyword>
<reference evidence="8" key="1">
    <citation type="submission" date="2017-01" db="EMBL/GenBank/DDBJ databases">
        <title>Comparative genomics of anhydrobiosis in the tardigrade Hypsibius dujardini.</title>
        <authorList>
            <person name="Yoshida Y."/>
            <person name="Koutsovoulos G."/>
            <person name="Laetsch D."/>
            <person name="Stevens L."/>
            <person name="Kumar S."/>
            <person name="Horikawa D."/>
            <person name="Ishino K."/>
            <person name="Komine S."/>
            <person name="Tomita M."/>
            <person name="Blaxter M."/>
            <person name="Arakawa K."/>
        </authorList>
    </citation>
    <scope>NUCLEOTIDE SEQUENCE [LARGE SCALE GENOMIC DNA]</scope>
    <source>
        <strain evidence="8">Z151</strain>
    </source>
</reference>
<dbReference type="GO" id="GO:0048870">
    <property type="term" value="P:cell motility"/>
    <property type="evidence" value="ECO:0007669"/>
    <property type="project" value="TreeGrafter"/>
</dbReference>
<evidence type="ECO:0000313" key="8">
    <source>
        <dbReference type="Proteomes" id="UP000192578"/>
    </source>
</evidence>